<feature type="signal peptide" evidence="12">
    <location>
        <begin position="1"/>
        <end position="17"/>
    </location>
</feature>
<keyword evidence="5 10" id="KW-1133">Transmembrane helix</keyword>
<dbReference type="Proteomes" id="UP000310158">
    <property type="component" value="Unassembled WGS sequence"/>
</dbReference>
<dbReference type="InterPro" id="IPR008839">
    <property type="entry name" value="MDM33_fungi"/>
</dbReference>
<evidence type="ECO:0000256" key="12">
    <source>
        <dbReference type="SAM" id="SignalP"/>
    </source>
</evidence>
<comment type="similarity">
    <text evidence="1 10">Belongs to the SHE9 family.</text>
</comment>
<dbReference type="EMBL" id="SGPL01000055">
    <property type="protein sequence ID" value="THH19081.1"/>
    <property type="molecule type" value="Genomic_DNA"/>
</dbReference>
<dbReference type="Pfam" id="PF05546">
    <property type="entry name" value="She9_MDM33"/>
    <property type="match status" value="1"/>
</dbReference>
<evidence type="ECO:0000256" key="7">
    <source>
        <dbReference type="ARBA" id="ARBA00023128"/>
    </source>
</evidence>
<keyword evidence="2 10" id="KW-0812">Transmembrane</keyword>
<accession>A0A4S4M4A0</accession>
<keyword evidence="12" id="KW-0732">Signal</keyword>
<comment type="subcellular location">
    <subcellularLocation>
        <location evidence="10">Mitochondrion inner membrane</location>
        <topology evidence="10">Multi-pass membrane protein</topology>
    </subcellularLocation>
</comment>
<evidence type="ECO:0000256" key="4">
    <source>
        <dbReference type="ARBA" id="ARBA00022946"/>
    </source>
</evidence>
<organism evidence="13 14">
    <name type="scientific">Bondarzewia mesenterica</name>
    <dbReference type="NCBI Taxonomy" id="1095465"/>
    <lineage>
        <taxon>Eukaryota</taxon>
        <taxon>Fungi</taxon>
        <taxon>Dikarya</taxon>
        <taxon>Basidiomycota</taxon>
        <taxon>Agaricomycotina</taxon>
        <taxon>Agaricomycetes</taxon>
        <taxon>Russulales</taxon>
        <taxon>Bondarzewiaceae</taxon>
        <taxon>Bondarzewia</taxon>
    </lineage>
</organism>
<evidence type="ECO:0000256" key="11">
    <source>
        <dbReference type="SAM" id="Coils"/>
    </source>
</evidence>
<evidence type="ECO:0000256" key="3">
    <source>
        <dbReference type="ARBA" id="ARBA00022792"/>
    </source>
</evidence>
<keyword evidence="7 10" id="KW-0496">Mitochondrion</keyword>
<evidence type="ECO:0000256" key="1">
    <source>
        <dbReference type="ARBA" id="ARBA00007472"/>
    </source>
</evidence>
<evidence type="ECO:0000256" key="9">
    <source>
        <dbReference type="ARBA" id="ARBA00024807"/>
    </source>
</evidence>
<keyword evidence="14" id="KW-1185">Reference proteome</keyword>
<evidence type="ECO:0000313" key="13">
    <source>
        <dbReference type="EMBL" id="THH19081.1"/>
    </source>
</evidence>
<dbReference type="OrthoDB" id="5595506at2759"/>
<dbReference type="PANTHER" id="PTHR31961">
    <property type="entry name" value="SENSITIVE TO HIGH EXPRESSION PROTEIN 9, MITOCHONDRIAL"/>
    <property type="match status" value="1"/>
</dbReference>
<dbReference type="GO" id="GO:0005743">
    <property type="term" value="C:mitochondrial inner membrane"/>
    <property type="evidence" value="ECO:0007669"/>
    <property type="project" value="UniProtKB-SubCell"/>
</dbReference>
<evidence type="ECO:0000313" key="14">
    <source>
        <dbReference type="Proteomes" id="UP000310158"/>
    </source>
</evidence>
<sequence>MVICILIFYFEARIAAARKAAGEAKDAYEEAMQQRSLSQREVNDLLQRKSTWSDADVSRFTVLVRQDHLFEQQEARAKEEVTRVEDEVEREFSELMRAILGRYHEEQVWSDKIRSVSTYGQLAVLGVNVFVFVLAIVLVEPWKRKRLAQTFERKVEELERVNGEIVKSSIGALEGRLDVQEHMLERLVTAVETKAEVGRAEGVVSGEPPEQAKEEARPVVDRLVAVAQNWDMAAVMASGAVIVGALGWLARGWFDS</sequence>
<comment type="subunit">
    <text evidence="10">Homooligomer.</text>
</comment>
<keyword evidence="6 11" id="KW-0175">Coiled coil</keyword>
<feature type="transmembrane region" description="Helical" evidence="10">
    <location>
        <begin position="232"/>
        <end position="250"/>
    </location>
</feature>
<comment type="function">
    <text evidence="9">Required for the maintenance of the structure of the mitochondrial inner membrane. Involved in mitochondrial morphology. Causes growth arrest when highly overexpressed.</text>
</comment>
<comment type="caution">
    <text evidence="13">The sequence shown here is derived from an EMBL/GenBank/DDBJ whole genome shotgun (WGS) entry which is preliminary data.</text>
</comment>
<evidence type="ECO:0000256" key="8">
    <source>
        <dbReference type="ARBA" id="ARBA00023136"/>
    </source>
</evidence>
<dbReference type="PANTHER" id="PTHR31961:SF3">
    <property type="entry name" value="SENSITIVE TO HIGH EXPRESSION PROTEIN 9, MITOCHONDRIAL"/>
    <property type="match status" value="1"/>
</dbReference>
<dbReference type="AlphaFoldDB" id="A0A4S4M4A0"/>
<reference evidence="13 14" key="1">
    <citation type="submission" date="2019-02" db="EMBL/GenBank/DDBJ databases">
        <title>Genome sequencing of the rare red list fungi Bondarzewia mesenterica.</title>
        <authorList>
            <person name="Buettner E."/>
            <person name="Kellner H."/>
        </authorList>
    </citation>
    <scope>NUCLEOTIDE SEQUENCE [LARGE SCALE GENOMIC DNA]</scope>
    <source>
        <strain evidence="13 14">DSM 108281</strain>
    </source>
</reference>
<evidence type="ECO:0000256" key="2">
    <source>
        <dbReference type="ARBA" id="ARBA00022692"/>
    </source>
</evidence>
<evidence type="ECO:0000256" key="5">
    <source>
        <dbReference type="ARBA" id="ARBA00022989"/>
    </source>
</evidence>
<gene>
    <name evidence="13" type="ORF">EW146_g2028</name>
</gene>
<keyword evidence="4 10" id="KW-0809">Transit peptide</keyword>
<keyword evidence="8 10" id="KW-0472">Membrane</keyword>
<dbReference type="GO" id="GO:0007007">
    <property type="term" value="P:inner mitochondrial membrane organization"/>
    <property type="evidence" value="ECO:0007669"/>
    <property type="project" value="TreeGrafter"/>
</dbReference>
<feature type="coiled-coil region" evidence="11">
    <location>
        <begin position="14"/>
        <end position="48"/>
    </location>
</feature>
<feature type="transmembrane region" description="Helical" evidence="10">
    <location>
        <begin position="119"/>
        <end position="139"/>
    </location>
</feature>
<protein>
    <recommendedName>
        <fullName evidence="10">Sensitive to high expression protein 9, mitochondrial</fullName>
    </recommendedName>
</protein>
<name>A0A4S4M4A0_9AGAM</name>
<proteinExistence type="inferred from homology"/>
<feature type="chain" id="PRO_5020481195" description="Sensitive to high expression protein 9, mitochondrial" evidence="12">
    <location>
        <begin position="18"/>
        <end position="256"/>
    </location>
</feature>
<evidence type="ECO:0000256" key="10">
    <source>
        <dbReference type="RuleBase" id="RU364128"/>
    </source>
</evidence>
<evidence type="ECO:0000256" key="6">
    <source>
        <dbReference type="ARBA" id="ARBA00023054"/>
    </source>
</evidence>
<keyword evidence="3 10" id="KW-0999">Mitochondrion inner membrane</keyword>